<comment type="caution">
    <text evidence="1">The sequence shown here is derived from an EMBL/GenBank/DDBJ whole genome shotgun (WGS) entry which is preliminary data.</text>
</comment>
<dbReference type="Proteomes" id="UP000630097">
    <property type="component" value="Unassembled WGS sequence"/>
</dbReference>
<keyword evidence="2" id="KW-1185">Reference proteome</keyword>
<protein>
    <recommendedName>
        <fullName evidence="3">FXSXX-COOH protein</fullName>
    </recommendedName>
</protein>
<name>A0A8J3Q0X1_9ACTN</name>
<evidence type="ECO:0000313" key="2">
    <source>
        <dbReference type="Proteomes" id="UP000630097"/>
    </source>
</evidence>
<dbReference type="AlphaFoldDB" id="A0A8J3Q0X1"/>
<proteinExistence type="predicted"/>
<sequence>MSATAMTQSTVASNVTDLRDIPLSLVPTSDVDRILGRVLPEVVSVESVSVAAFNSSI</sequence>
<evidence type="ECO:0000313" key="1">
    <source>
        <dbReference type="EMBL" id="GIG84590.1"/>
    </source>
</evidence>
<gene>
    <name evidence="1" type="ORF">Pka01_77170</name>
</gene>
<organism evidence="1 2">
    <name type="scientific">Planotetraspora kaengkrachanensis</name>
    <dbReference type="NCBI Taxonomy" id="575193"/>
    <lineage>
        <taxon>Bacteria</taxon>
        <taxon>Bacillati</taxon>
        <taxon>Actinomycetota</taxon>
        <taxon>Actinomycetes</taxon>
        <taxon>Streptosporangiales</taxon>
        <taxon>Streptosporangiaceae</taxon>
        <taxon>Planotetraspora</taxon>
    </lineage>
</organism>
<accession>A0A8J3Q0X1</accession>
<reference evidence="1 2" key="1">
    <citation type="submission" date="2021-01" db="EMBL/GenBank/DDBJ databases">
        <title>Whole genome shotgun sequence of Planotetraspora kaengkrachanensis NBRC 104272.</title>
        <authorList>
            <person name="Komaki H."/>
            <person name="Tamura T."/>
        </authorList>
    </citation>
    <scope>NUCLEOTIDE SEQUENCE [LARGE SCALE GENOMIC DNA]</scope>
    <source>
        <strain evidence="1 2">NBRC 104272</strain>
    </source>
</reference>
<evidence type="ECO:0008006" key="3">
    <source>
        <dbReference type="Google" id="ProtNLM"/>
    </source>
</evidence>
<dbReference type="EMBL" id="BONV01000054">
    <property type="protein sequence ID" value="GIG84590.1"/>
    <property type="molecule type" value="Genomic_DNA"/>
</dbReference>